<protein>
    <submittedName>
        <fullName evidence="5">AMP-binding protein</fullName>
    </submittedName>
</protein>
<keyword evidence="6" id="KW-1185">Reference proteome</keyword>
<evidence type="ECO:0000256" key="2">
    <source>
        <dbReference type="ARBA" id="ARBA00022598"/>
    </source>
</evidence>
<evidence type="ECO:0000259" key="4">
    <source>
        <dbReference type="Pfam" id="PF13193"/>
    </source>
</evidence>
<sequence length="507" mass="56053">MTQAHPHPLAAPLEGIWTLVHGPLAHWARERPEAIALQNETTQWTFAQVHEEVLRRSATLVARQAPAMVLLDAERSTLERLIDFLAIIHSGRCAAVADPDWPEAVRERITGWLPTAACTMNPAAPTSPFYTGFTSGSTGMPKGFMRHHRSWTESFRVSLQDFGAVAARRTLSPGRISHSLFLFGAMQALWNGAGAVVQEKFSASRCLATLAAGEAPCLVAVPSQLLLMLQWAEHRQLEPVPQVELITISGARWMRAHTPALRALFPRARLIEFYGASEASFVAWMEADEPCSPQAVGRPFSNVEIDIRPLAEPSPDQHGEQDGLIYVRSPMLFMDYLGDAHDRTAVLRDGPWLSVRDMGHIDERGMLCLAGRQSRMIVTQGKNLFPEEVENLLLTHPQIAQVSLHGQGDPLRGMQVHAVLHWTAHGHGEARPDAMALTAWVRERLEAFKAPRQWWVCPHWPHTASGKTDHARLGQALAAILAGRSEQDLADAGLPWLQPWKTGTATP</sequence>
<evidence type="ECO:0000313" key="6">
    <source>
        <dbReference type="Proteomes" id="UP001597463"/>
    </source>
</evidence>
<gene>
    <name evidence="5" type="ORF">ACFSW6_18315</name>
</gene>
<dbReference type="SUPFAM" id="SSF56801">
    <property type="entry name" value="Acetyl-CoA synthetase-like"/>
    <property type="match status" value="1"/>
</dbReference>
<organism evidence="5 6">
    <name type="scientific">Comamonas terrae</name>
    <dbReference type="NCBI Taxonomy" id="673548"/>
    <lineage>
        <taxon>Bacteria</taxon>
        <taxon>Pseudomonadati</taxon>
        <taxon>Pseudomonadota</taxon>
        <taxon>Betaproteobacteria</taxon>
        <taxon>Burkholderiales</taxon>
        <taxon>Comamonadaceae</taxon>
        <taxon>Comamonas</taxon>
    </lineage>
</organism>
<comment type="similarity">
    <text evidence="1">Belongs to the ATP-dependent AMP-binding enzyme family.</text>
</comment>
<feature type="domain" description="AMP-dependent synthetase/ligase" evidence="3">
    <location>
        <begin position="118"/>
        <end position="337"/>
    </location>
</feature>
<dbReference type="PANTHER" id="PTHR43201:SF5">
    <property type="entry name" value="MEDIUM-CHAIN ACYL-COA LIGASE ACSF2, MITOCHONDRIAL"/>
    <property type="match status" value="1"/>
</dbReference>
<evidence type="ECO:0000313" key="5">
    <source>
        <dbReference type="EMBL" id="MFD2756027.1"/>
    </source>
</evidence>
<name>A0ABW5UQX5_9BURK</name>
<accession>A0ABW5UQX5</accession>
<dbReference type="InterPro" id="IPR025110">
    <property type="entry name" value="AMP-bd_C"/>
</dbReference>
<dbReference type="InterPro" id="IPR042099">
    <property type="entry name" value="ANL_N_sf"/>
</dbReference>
<dbReference type="Pfam" id="PF00501">
    <property type="entry name" value="AMP-binding"/>
    <property type="match status" value="1"/>
</dbReference>
<keyword evidence="2" id="KW-0436">Ligase</keyword>
<evidence type="ECO:0000259" key="3">
    <source>
        <dbReference type="Pfam" id="PF00501"/>
    </source>
</evidence>
<dbReference type="Pfam" id="PF13193">
    <property type="entry name" value="AMP-binding_C"/>
    <property type="match status" value="1"/>
</dbReference>
<dbReference type="PANTHER" id="PTHR43201">
    <property type="entry name" value="ACYL-COA SYNTHETASE"/>
    <property type="match status" value="1"/>
</dbReference>
<dbReference type="Gene3D" id="3.40.50.12780">
    <property type="entry name" value="N-terminal domain of ligase-like"/>
    <property type="match status" value="2"/>
</dbReference>
<proteinExistence type="inferred from homology"/>
<dbReference type="RefSeq" id="WP_066479152.1">
    <property type="nucleotide sequence ID" value="NZ_BCNT01000009.1"/>
</dbReference>
<dbReference type="InterPro" id="IPR045851">
    <property type="entry name" value="AMP-bd_C_sf"/>
</dbReference>
<feature type="domain" description="AMP-binding enzyme C-terminal" evidence="4">
    <location>
        <begin position="388"/>
        <end position="467"/>
    </location>
</feature>
<reference evidence="6" key="1">
    <citation type="journal article" date="2019" name="Int. J. Syst. Evol. Microbiol.">
        <title>The Global Catalogue of Microorganisms (GCM) 10K type strain sequencing project: providing services to taxonomists for standard genome sequencing and annotation.</title>
        <authorList>
            <consortium name="The Broad Institute Genomics Platform"/>
            <consortium name="The Broad Institute Genome Sequencing Center for Infectious Disease"/>
            <person name="Wu L."/>
            <person name="Ma J."/>
        </authorList>
    </citation>
    <scope>NUCLEOTIDE SEQUENCE [LARGE SCALE GENOMIC DNA]</scope>
    <source>
        <strain evidence="6">TISTR 1906</strain>
    </source>
</reference>
<dbReference type="EMBL" id="JBHUMV010000009">
    <property type="protein sequence ID" value="MFD2756027.1"/>
    <property type="molecule type" value="Genomic_DNA"/>
</dbReference>
<dbReference type="InterPro" id="IPR000873">
    <property type="entry name" value="AMP-dep_synth/lig_dom"/>
</dbReference>
<evidence type="ECO:0000256" key="1">
    <source>
        <dbReference type="ARBA" id="ARBA00006432"/>
    </source>
</evidence>
<dbReference type="Gene3D" id="3.30.300.30">
    <property type="match status" value="1"/>
</dbReference>
<comment type="caution">
    <text evidence="5">The sequence shown here is derived from an EMBL/GenBank/DDBJ whole genome shotgun (WGS) entry which is preliminary data.</text>
</comment>
<dbReference type="Proteomes" id="UP001597463">
    <property type="component" value="Unassembled WGS sequence"/>
</dbReference>